<dbReference type="Proteomes" id="UP001232493">
    <property type="component" value="Chromosome"/>
</dbReference>
<evidence type="ECO:0000256" key="9">
    <source>
        <dbReference type="HAMAP-Rule" id="MF_01576"/>
    </source>
</evidence>
<dbReference type="Gene3D" id="3.40.50.10860">
    <property type="entry name" value="Leucine Dehydrogenase, chain A, domain 1"/>
    <property type="match status" value="1"/>
</dbReference>
<dbReference type="InterPro" id="IPR046346">
    <property type="entry name" value="Aminoacid_DH-like_N_sf"/>
</dbReference>
<comment type="subunit">
    <text evidence="9">Homodimer.</text>
</comment>
<dbReference type="RefSeq" id="WP_280998017.1">
    <property type="nucleotide sequence ID" value="NZ_CP069362.1"/>
</dbReference>
<comment type="function">
    <text evidence="9">Catalyzes the oxidation of 5,10-methylenetetrahydrofolate to 5,10-methenyltetrahydrofolate and then the hydrolysis of 5,10-methenyltetrahydrofolate to 10-formyltetrahydrofolate.</text>
</comment>
<dbReference type="EC" id="1.5.1.5" evidence="9"/>
<evidence type="ECO:0000313" key="13">
    <source>
        <dbReference type="Proteomes" id="UP001232493"/>
    </source>
</evidence>
<evidence type="ECO:0000256" key="6">
    <source>
        <dbReference type="ARBA" id="ARBA00023002"/>
    </source>
</evidence>
<keyword evidence="9" id="KW-0368">Histidine biosynthesis</keyword>
<name>A0ABY8PP42_9BACT</name>
<keyword evidence="13" id="KW-1185">Reference proteome</keyword>
<comment type="similarity">
    <text evidence="9">Belongs to the tetrahydrofolate dehydrogenase/cyclohydrolase family.</text>
</comment>
<evidence type="ECO:0000259" key="10">
    <source>
        <dbReference type="Pfam" id="PF00763"/>
    </source>
</evidence>
<dbReference type="SUPFAM" id="SSF53223">
    <property type="entry name" value="Aminoacid dehydrogenase-like, N-terminal domain"/>
    <property type="match status" value="1"/>
</dbReference>
<dbReference type="PANTHER" id="PTHR48099:SF5">
    <property type="entry name" value="C-1-TETRAHYDROFOLATE SYNTHASE, CYTOPLASMIC"/>
    <property type="match status" value="1"/>
</dbReference>
<reference evidence="12 13" key="1">
    <citation type="submission" date="2021-02" db="EMBL/GenBank/DDBJ databases">
        <title>Characterization of Marinitoga sp. nov. str. BP5-C20A.</title>
        <authorList>
            <person name="Erauso G."/>
            <person name="Postec A."/>
        </authorList>
    </citation>
    <scope>NUCLEOTIDE SEQUENCE [LARGE SCALE GENOMIC DNA]</scope>
    <source>
        <strain evidence="12 13">BP5-C20A</strain>
    </source>
</reference>
<keyword evidence="8 9" id="KW-0511">Multifunctional enzyme</keyword>
<dbReference type="InterPro" id="IPR000672">
    <property type="entry name" value="THF_DH/CycHdrlase"/>
</dbReference>
<accession>A0ABY8PP42</accession>
<dbReference type="InterPro" id="IPR036291">
    <property type="entry name" value="NAD(P)-bd_dom_sf"/>
</dbReference>
<keyword evidence="6 9" id="KW-0560">Oxidoreductase</keyword>
<dbReference type="PANTHER" id="PTHR48099">
    <property type="entry name" value="C-1-TETRAHYDROFOLATE SYNTHASE, CYTOPLASMIC-RELATED"/>
    <property type="match status" value="1"/>
</dbReference>
<dbReference type="InterPro" id="IPR020630">
    <property type="entry name" value="THF_DH/CycHdrlase_cat_dom"/>
</dbReference>
<dbReference type="Gene3D" id="3.40.50.720">
    <property type="entry name" value="NAD(P)-binding Rossmann-like Domain"/>
    <property type="match status" value="1"/>
</dbReference>
<gene>
    <name evidence="9" type="primary">folD</name>
    <name evidence="12" type="ORF">JRV97_08420</name>
</gene>
<keyword evidence="4 9" id="KW-0378">Hydrolase</keyword>
<feature type="binding site" evidence="9">
    <location>
        <position position="219"/>
    </location>
    <ligand>
        <name>NADP(+)</name>
        <dbReference type="ChEBI" id="CHEBI:58349"/>
    </ligand>
</feature>
<dbReference type="HAMAP" id="MF_01576">
    <property type="entry name" value="THF_DHG_CYH"/>
    <property type="match status" value="1"/>
</dbReference>
<keyword evidence="2 9" id="KW-0554">One-carbon metabolism</keyword>
<feature type="domain" description="Tetrahydrofolate dehydrogenase/cyclohydrolase catalytic" evidence="10">
    <location>
        <begin position="7"/>
        <end position="107"/>
    </location>
</feature>
<evidence type="ECO:0000256" key="7">
    <source>
        <dbReference type="ARBA" id="ARBA00023167"/>
    </source>
</evidence>
<keyword evidence="9" id="KW-0028">Amino-acid biosynthesis</keyword>
<evidence type="ECO:0000256" key="1">
    <source>
        <dbReference type="ARBA" id="ARBA00004777"/>
    </source>
</evidence>
<dbReference type="Pfam" id="PF02882">
    <property type="entry name" value="THF_DHG_CYH_C"/>
    <property type="match status" value="1"/>
</dbReference>
<sequence length="266" mass="29374">MIISIDSLAEKIRNNIINISTKHKLKLVSVALEPDKATLAYLNSQRNLSKKLNINYEIIKTNSKEELIETIKKLNDNRNVNGIFLSQPLPFDSHEVSIYIDPKKDVEGITPHNLGNLIYGKSIFKPCTADSVVRILNNFTEIDGKRVAVIGRSVIVGMPVSVMLASKENNATVTICHSHTKNIKEITLNSDIIVAAVGHPEFITKDMVRENSIIIDVGINVVNGKIVGDVEKSVRDIAHVTEVPGGVGEITSLILFENLTKTILYK</sequence>
<evidence type="ECO:0000256" key="3">
    <source>
        <dbReference type="ARBA" id="ARBA00022755"/>
    </source>
</evidence>
<dbReference type="EMBL" id="CP069362">
    <property type="protein sequence ID" value="WGS64392.1"/>
    <property type="molecule type" value="Genomic_DNA"/>
</dbReference>
<comment type="caution">
    <text evidence="9">Lacks conserved residue(s) required for the propagation of feature annotation.</text>
</comment>
<dbReference type="PRINTS" id="PR00085">
    <property type="entry name" value="THFDHDRGNASE"/>
</dbReference>
<dbReference type="InterPro" id="IPR020631">
    <property type="entry name" value="THF_DH/CycHdrlase_NAD-bd_dom"/>
</dbReference>
<evidence type="ECO:0000313" key="12">
    <source>
        <dbReference type="EMBL" id="WGS64392.1"/>
    </source>
</evidence>
<comment type="catalytic activity">
    <reaction evidence="9">
        <text>(6R)-5,10-methylene-5,6,7,8-tetrahydrofolate + NADP(+) = (6R)-5,10-methenyltetrahydrofolate + NADPH</text>
        <dbReference type="Rhea" id="RHEA:22812"/>
        <dbReference type="ChEBI" id="CHEBI:15636"/>
        <dbReference type="ChEBI" id="CHEBI:57455"/>
        <dbReference type="ChEBI" id="CHEBI:57783"/>
        <dbReference type="ChEBI" id="CHEBI:58349"/>
        <dbReference type="EC" id="1.5.1.5"/>
    </reaction>
</comment>
<protein>
    <recommendedName>
        <fullName evidence="9">Bifunctional protein FolD</fullName>
    </recommendedName>
    <domain>
        <recommendedName>
            <fullName evidence="9">Methylenetetrahydrofolate dehydrogenase</fullName>
            <ecNumber evidence="9">1.5.1.5</ecNumber>
        </recommendedName>
    </domain>
    <domain>
        <recommendedName>
            <fullName evidence="9">Methenyltetrahydrofolate cyclohydrolase</fullName>
            <ecNumber evidence="9">3.5.4.9</ecNumber>
        </recommendedName>
    </domain>
</protein>
<evidence type="ECO:0000256" key="2">
    <source>
        <dbReference type="ARBA" id="ARBA00022563"/>
    </source>
</evidence>
<dbReference type="SUPFAM" id="SSF51735">
    <property type="entry name" value="NAD(P)-binding Rossmann-fold domains"/>
    <property type="match status" value="1"/>
</dbReference>
<comment type="pathway">
    <text evidence="1 9">One-carbon metabolism; tetrahydrofolate interconversion.</text>
</comment>
<proteinExistence type="inferred from homology"/>
<evidence type="ECO:0000256" key="5">
    <source>
        <dbReference type="ARBA" id="ARBA00022857"/>
    </source>
</evidence>
<keyword evidence="3 9" id="KW-0658">Purine biosynthesis</keyword>
<feature type="domain" description="Tetrahydrofolate dehydrogenase/cyclohydrolase NAD(P)-binding" evidence="11">
    <location>
        <begin position="126"/>
        <end position="263"/>
    </location>
</feature>
<comment type="catalytic activity">
    <reaction evidence="9">
        <text>(6R)-5,10-methenyltetrahydrofolate + H2O = (6R)-10-formyltetrahydrofolate + H(+)</text>
        <dbReference type="Rhea" id="RHEA:23700"/>
        <dbReference type="ChEBI" id="CHEBI:15377"/>
        <dbReference type="ChEBI" id="CHEBI:15378"/>
        <dbReference type="ChEBI" id="CHEBI:57455"/>
        <dbReference type="ChEBI" id="CHEBI:195366"/>
        <dbReference type="EC" id="3.5.4.9"/>
    </reaction>
</comment>
<evidence type="ECO:0000256" key="8">
    <source>
        <dbReference type="ARBA" id="ARBA00023268"/>
    </source>
</evidence>
<evidence type="ECO:0000259" key="11">
    <source>
        <dbReference type="Pfam" id="PF02882"/>
    </source>
</evidence>
<dbReference type="EC" id="3.5.4.9" evidence="9"/>
<feature type="binding site" evidence="9">
    <location>
        <begin position="151"/>
        <end position="153"/>
    </location>
    <ligand>
        <name>NADP(+)</name>
        <dbReference type="ChEBI" id="CHEBI:58349"/>
    </ligand>
</feature>
<organism evidence="12 13">
    <name type="scientific">Marinitoga aeolica</name>
    <dbReference type="NCBI Taxonomy" id="2809031"/>
    <lineage>
        <taxon>Bacteria</taxon>
        <taxon>Thermotogati</taxon>
        <taxon>Thermotogota</taxon>
        <taxon>Thermotogae</taxon>
        <taxon>Petrotogales</taxon>
        <taxon>Petrotogaceae</taxon>
        <taxon>Marinitoga</taxon>
    </lineage>
</organism>
<keyword evidence="7 9" id="KW-0486">Methionine biosynthesis</keyword>
<dbReference type="CDD" id="cd01080">
    <property type="entry name" value="NAD_bind_m-THF_DH_Cyclohyd"/>
    <property type="match status" value="1"/>
</dbReference>
<evidence type="ECO:0000256" key="4">
    <source>
        <dbReference type="ARBA" id="ARBA00022801"/>
    </source>
</evidence>
<keyword evidence="5 9" id="KW-0521">NADP</keyword>
<dbReference type="Pfam" id="PF00763">
    <property type="entry name" value="THF_DHG_CYH"/>
    <property type="match status" value="1"/>
</dbReference>